<reference evidence="6 7" key="1">
    <citation type="submission" date="2020-08" db="EMBL/GenBank/DDBJ databases">
        <title>Acidobacteriota in marine sediments use diverse sulfur dissimilation pathways.</title>
        <authorList>
            <person name="Wasmund K."/>
        </authorList>
    </citation>
    <scope>NUCLEOTIDE SEQUENCE [LARGE SCALE GENOMIC DNA]</scope>
    <source>
        <strain evidence="6">MAG AM3-A</strain>
    </source>
</reference>
<gene>
    <name evidence="6" type="primary">pdhA</name>
    <name evidence="6" type="ORF">IFJ97_01255</name>
</gene>
<evidence type="ECO:0000256" key="3">
    <source>
        <dbReference type="ARBA" id="ARBA00023052"/>
    </source>
</evidence>
<dbReference type="CDD" id="cd02000">
    <property type="entry name" value="TPP_E1_PDC_ADC_BCADC"/>
    <property type="match status" value="1"/>
</dbReference>
<dbReference type="InterPro" id="IPR029061">
    <property type="entry name" value="THDP-binding"/>
</dbReference>
<evidence type="ECO:0000256" key="2">
    <source>
        <dbReference type="ARBA" id="ARBA00023002"/>
    </source>
</evidence>
<dbReference type="GO" id="GO:0009083">
    <property type="term" value="P:branched-chain amino acid catabolic process"/>
    <property type="evidence" value="ECO:0007669"/>
    <property type="project" value="TreeGrafter"/>
</dbReference>
<dbReference type="GO" id="GO:0004739">
    <property type="term" value="F:pyruvate dehydrogenase (acetyl-transferring) activity"/>
    <property type="evidence" value="ECO:0007669"/>
    <property type="project" value="UniProtKB-UniRule"/>
</dbReference>
<feature type="domain" description="Dehydrogenase E1 component" evidence="5">
    <location>
        <begin position="41"/>
        <end position="328"/>
    </location>
</feature>
<dbReference type="EC" id="1.2.4.1" evidence="4"/>
<dbReference type="EMBL" id="JACXWA010000015">
    <property type="protein sequence ID" value="MBD3869970.1"/>
    <property type="molecule type" value="Genomic_DNA"/>
</dbReference>
<dbReference type="PANTHER" id="PTHR43380:SF1">
    <property type="entry name" value="2-OXOISOVALERATE DEHYDROGENASE SUBUNIT ALPHA, MITOCHONDRIAL"/>
    <property type="match status" value="1"/>
</dbReference>
<proteinExistence type="predicted"/>
<dbReference type="InterPro" id="IPR050771">
    <property type="entry name" value="Alpha-ketoacid_DH_E1_comp"/>
</dbReference>
<name>A0A8J6Y459_9BACT</name>
<evidence type="ECO:0000313" key="6">
    <source>
        <dbReference type="EMBL" id="MBD3869970.1"/>
    </source>
</evidence>
<keyword evidence="3 4" id="KW-0786">Thiamine pyrophosphate</keyword>
<dbReference type="Pfam" id="PF00676">
    <property type="entry name" value="E1_dh"/>
    <property type="match status" value="1"/>
</dbReference>
<protein>
    <recommendedName>
        <fullName evidence="4">Pyruvate dehydrogenase E1 component subunit alpha</fullName>
        <ecNumber evidence="4">1.2.4.1</ecNumber>
    </recommendedName>
</protein>
<dbReference type="AlphaFoldDB" id="A0A8J6Y459"/>
<dbReference type="InterPro" id="IPR017596">
    <property type="entry name" value="PdhA/BkdA"/>
</dbReference>
<evidence type="ECO:0000313" key="7">
    <source>
        <dbReference type="Proteomes" id="UP000598633"/>
    </source>
</evidence>
<comment type="cofactor">
    <cofactor evidence="1 4">
        <name>thiamine diphosphate</name>
        <dbReference type="ChEBI" id="CHEBI:58937"/>
    </cofactor>
</comment>
<keyword evidence="4 6" id="KW-0670">Pyruvate</keyword>
<comment type="catalytic activity">
    <reaction evidence="4">
        <text>N(6)-[(R)-lipoyl]-L-lysyl-[protein] + pyruvate + H(+) = N(6)-[(R)-S(8)-acetyldihydrolipoyl]-L-lysyl-[protein] + CO2</text>
        <dbReference type="Rhea" id="RHEA:19189"/>
        <dbReference type="Rhea" id="RHEA-COMP:10474"/>
        <dbReference type="Rhea" id="RHEA-COMP:10478"/>
        <dbReference type="ChEBI" id="CHEBI:15361"/>
        <dbReference type="ChEBI" id="CHEBI:15378"/>
        <dbReference type="ChEBI" id="CHEBI:16526"/>
        <dbReference type="ChEBI" id="CHEBI:83099"/>
        <dbReference type="ChEBI" id="CHEBI:83111"/>
        <dbReference type="EC" id="1.2.4.1"/>
    </reaction>
</comment>
<comment type="subunit">
    <text evidence="4">Heterodimer of an alpha and a beta chain.</text>
</comment>
<evidence type="ECO:0000259" key="5">
    <source>
        <dbReference type="Pfam" id="PF00676"/>
    </source>
</evidence>
<evidence type="ECO:0000256" key="1">
    <source>
        <dbReference type="ARBA" id="ARBA00001964"/>
    </source>
</evidence>
<accession>A0A8J6Y459</accession>
<dbReference type="InterPro" id="IPR001017">
    <property type="entry name" value="DH_E1"/>
</dbReference>
<dbReference type="SUPFAM" id="SSF52518">
    <property type="entry name" value="Thiamin diphosphate-binding fold (THDP-binding)"/>
    <property type="match status" value="1"/>
</dbReference>
<organism evidence="6 7">
    <name type="scientific">Candidatus Sulfomarinibacter kjeldsenii</name>
    <dbReference type="NCBI Taxonomy" id="2885994"/>
    <lineage>
        <taxon>Bacteria</taxon>
        <taxon>Pseudomonadati</taxon>
        <taxon>Acidobacteriota</taxon>
        <taxon>Thermoanaerobaculia</taxon>
        <taxon>Thermoanaerobaculales</taxon>
        <taxon>Candidatus Sulfomarinibacteraceae</taxon>
        <taxon>Candidatus Sulfomarinibacter</taxon>
    </lineage>
</organism>
<comment type="caution">
    <text evidence="6">The sequence shown here is derived from an EMBL/GenBank/DDBJ whole genome shotgun (WGS) entry which is preliminary data.</text>
</comment>
<dbReference type="PANTHER" id="PTHR43380">
    <property type="entry name" value="2-OXOISOVALERATE DEHYDROGENASE SUBUNIT ALPHA, MITOCHONDRIAL"/>
    <property type="match status" value="1"/>
</dbReference>
<evidence type="ECO:0000256" key="4">
    <source>
        <dbReference type="RuleBase" id="RU366007"/>
    </source>
</evidence>
<comment type="function">
    <text evidence="4">The pyruvate dehydrogenase complex catalyzes the overall conversion of pyruvate to acetyl-CoA and CO(2). It contains multiple copies of three enzymatic components: pyruvate dehydrogenase (E1), dihydrolipoamide acetyltransferase (E2) and lipoamide dehydrogenase (E3).</text>
</comment>
<dbReference type="Proteomes" id="UP000598633">
    <property type="component" value="Unassembled WGS sequence"/>
</dbReference>
<dbReference type="Gene3D" id="3.40.50.970">
    <property type="match status" value="1"/>
</dbReference>
<keyword evidence="2 4" id="KW-0560">Oxidoreductase</keyword>
<sequence length="357" mass="39800">MPRTKVYEAVTERLEILDTEGRVDAALMPEIDPSRTRDLYRDMVLMRTFDTKALKLQRQGRMGTWPPIKGQEAIQAGVALAMGDNDWLIPAFREHGIMVLRGVPLHLVFAYWAGDERGSSYPEEVRCFPVAVPVGSQWQHGTGVGLSLKLRDEDAVAVTFGGDGSTSEGDFHEAVNCAGVFGTKTVFVIQNNQWAISVPLHRQTAAETLAQKAHAYGIPGIQVDGNDVFAVYAAATEAIERTRRGEGPSLIEAVTYRLGDHTTADDASRYRSEEELEEWEGRDPILRLRRYLVEQGLWDDDQETVLLEEAASWVDGQVKALEEMEPQAPEEIFTSMYAALPPHVVEQMQSLLEEVRS</sequence>
<dbReference type="NCBIfam" id="TIGR03181">
    <property type="entry name" value="PDH_E1_alph_x"/>
    <property type="match status" value="1"/>
</dbReference>